<dbReference type="GO" id="GO:0005524">
    <property type="term" value="F:ATP binding"/>
    <property type="evidence" value="ECO:0007669"/>
    <property type="project" value="InterPro"/>
</dbReference>
<proteinExistence type="predicted"/>
<evidence type="ECO:0000256" key="2">
    <source>
        <dbReference type="ARBA" id="ARBA00022692"/>
    </source>
</evidence>
<feature type="transmembrane region" description="Helical" evidence="5">
    <location>
        <begin position="102"/>
        <end position="122"/>
    </location>
</feature>
<dbReference type="PANTHER" id="PTHR43394">
    <property type="entry name" value="ATP-DEPENDENT PERMEASE MDL1, MITOCHONDRIAL"/>
    <property type="match status" value="1"/>
</dbReference>
<keyword evidence="8" id="KW-1185">Reference proteome</keyword>
<dbReference type="InterPro" id="IPR036640">
    <property type="entry name" value="ABC1_TM_sf"/>
</dbReference>
<dbReference type="InterPro" id="IPR011527">
    <property type="entry name" value="ABC1_TM_dom"/>
</dbReference>
<dbReference type="GO" id="GO:0015421">
    <property type="term" value="F:ABC-type oligopeptide transporter activity"/>
    <property type="evidence" value="ECO:0007669"/>
    <property type="project" value="TreeGrafter"/>
</dbReference>
<keyword evidence="4 5" id="KW-0472">Membrane</keyword>
<dbReference type="PROSITE" id="PS50929">
    <property type="entry name" value="ABC_TM1F"/>
    <property type="match status" value="1"/>
</dbReference>
<dbReference type="SUPFAM" id="SSF90123">
    <property type="entry name" value="ABC transporter transmembrane region"/>
    <property type="match status" value="1"/>
</dbReference>
<name>A0A9R0RMQ2_TRITD</name>
<dbReference type="GO" id="GO:0005743">
    <property type="term" value="C:mitochondrial inner membrane"/>
    <property type="evidence" value="ECO:0007669"/>
    <property type="project" value="TreeGrafter"/>
</dbReference>
<evidence type="ECO:0000256" key="4">
    <source>
        <dbReference type="ARBA" id="ARBA00023136"/>
    </source>
</evidence>
<keyword evidence="2 5" id="KW-0812">Transmembrane</keyword>
<evidence type="ECO:0000256" key="3">
    <source>
        <dbReference type="ARBA" id="ARBA00022989"/>
    </source>
</evidence>
<evidence type="ECO:0000313" key="7">
    <source>
        <dbReference type="EMBL" id="VAH62846.1"/>
    </source>
</evidence>
<dbReference type="InterPro" id="IPR027417">
    <property type="entry name" value="P-loop_NTPase"/>
</dbReference>
<reference evidence="7 8" key="1">
    <citation type="submission" date="2017-09" db="EMBL/GenBank/DDBJ databases">
        <authorList>
            <consortium name="International Durum Wheat Genome Sequencing Consortium (IDWGSC)"/>
            <person name="Milanesi L."/>
        </authorList>
    </citation>
    <scope>NUCLEOTIDE SEQUENCE [LARGE SCALE GENOMIC DNA]</scope>
    <source>
        <strain evidence="8">cv. Svevo</strain>
    </source>
</reference>
<feature type="domain" description="ABC transmembrane type-1" evidence="6">
    <location>
        <begin position="1"/>
        <end position="88"/>
    </location>
</feature>
<evidence type="ECO:0000313" key="8">
    <source>
        <dbReference type="Proteomes" id="UP000324705"/>
    </source>
</evidence>
<dbReference type="Gramene" id="TRITD3Av1G172090.6">
    <property type="protein sequence ID" value="TRITD3Av1G172090.6"/>
    <property type="gene ID" value="TRITD3Av1G172090"/>
</dbReference>
<dbReference type="PANTHER" id="PTHR43394:SF18">
    <property type="entry name" value="ABC TRANSPORTER B FAMILY MEMBER 11-LIKE"/>
    <property type="match status" value="1"/>
</dbReference>
<organism evidence="7 8">
    <name type="scientific">Triticum turgidum subsp. durum</name>
    <name type="common">Durum wheat</name>
    <name type="synonym">Triticum durum</name>
    <dbReference type="NCBI Taxonomy" id="4567"/>
    <lineage>
        <taxon>Eukaryota</taxon>
        <taxon>Viridiplantae</taxon>
        <taxon>Streptophyta</taxon>
        <taxon>Embryophyta</taxon>
        <taxon>Tracheophyta</taxon>
        <taxon>Spermatophyta</taxon>
        <taxon>Magnoliopsida</taxon>
        <taxon>Liliopsida</taxon>
        <taxon>Poales</taxon>
        <taxon>Poaceae</taxon>
        <taxon>BOP clade</taxon>
        <taxon>Pooideae</taxon>
        <taxon>Triticodae</taxon>
        <taxon>Triticeae</taxon>
        <taxon>Triticinae</taxon>
        <taxon>Triticum</taxon>
    </lineage>
</organism>
<comment type="subcellular location">
    <subcellularLocation>
        <location evidence="1">Membrane</location>
        <topology evidence="1">Multi-pass membrane protein</topology>
    </subcellularLocation>
</comment>
<dbReference type="Gene3D" id="1.20.1560.10">
    <property type="entry name" value="ABC transporter type 1, transmembrane domain"/>
    <property type="match status" value="2"/>
</dbReference>
<feature type="transmembrane region" description="Helical" evidence="5">
    <location>
        <begin position="226"/>
        <end position="245"/>
    </location>
</feature>
<dbReference type="GO" id="GO:0090374">
    <property type="term" value="P:oligopeptide export from mitochondrion"/>
    <property type="evidence" value="ECO:0007669"/>
    <property type="project" value="TreeGrafter"/>
</dbReference>
<gene>
    <name evidence="7" type="ORF">TRITD_3Av1G172090</name>
</gene>
<keyword evidence="3 5" id="KW-1133">Transmembrane helix</keyword>
<accession>A0A9R0RMQ2</accession>
<dbReference type="EMBL" id="LT934115">
    <property type="protein sequence ID" value="VAH62846.1"/>
    <property type="molecule type" value="Genomic_DNA"/>
</dbReference>
<dbReference type="Proteomes" id="UP000324705">
    <property type="component" value="Chromosome 3A"/>
</dbReference>
<evidence type="ECO:0000256" key="5">
    <source>
        <dbReference type="SAM" id="Phobius"/>
    </source>
</evidence>
<dbReference type="InterPro" id="IPR039421">
    <property type="entry name" value="Type_1_exporter"/>
</dbReference>
<feature type="transmembrane region" description="Helical" evidence="5">
    <location>
        <begin position="49"/>
        <end position="74"/>
    </location>
</feature>
<evidence type="ECO:0000259" key="6">
    <source>
        <dbReference type="PROSITE" id="PS50929"/>
    </source>
</evidence>
<evidence type="ECO:0000256" key="1">
    <source>
        <dbReference type="ARBA" id="ARBA00004141"/>
    </source>
</evidence>
<dbReference type="Pfam" id="PF00664">
    <property type="entry name" value="ABC_membrane"/>
    <property type="match status" value="1"/>
</dbReference>
<sequence length="259" mass="28891">MMYEDASQVATDAISSIRTVASFCSEKRITRIYDDKCEASMSQGVRTGIVGGIGFGFSFLMLYLTYGLCFYVGAQFVRHGQSSFGDVFKVRNCIISEGSNNYFFFILSFSVLIPPSLTSHYFHEVHIVSHTLQVFFALVLATIGVSQTSAMATDSTKAKESAISIFALLDRKSEIDSSRNEGLTLDEVKGNIDFQHVSFKYPTRPDIQIFSDFTLHIPSGKVSPPFSIQITIVISSTVIYILAYFHCGLTDCCPCWREW</sequence>
<protein>
    <recommendedName>
        <fullName evidence="6">ABC transmembrane type-1 domain-containing protein</fullName>
    </recommendedName>
</protein>
<dbReference type="Gene3D" id="3.40.50.300">
    <property type="entry name" value="P-loop containing nucleotide triphosphate hydrolases"/>
    <property type="match status" value="1"/>
</dbReference>
<dbReference type="AlphaFoldDB" id="A0A9R0RMQ2"/>